<dbReference type="InterPro" id="IPR029044">
    <property type="entry name" value="Nucleotide-diphossugar_trans"/>
</dbReference>
<dbReference type="EMBL" id="CP001841">
    <property type="protein sequence ID" value="AEF83008.1"/>
    <property type="molecule type" value="Genomic_DNA"/>
</dbReference>
<dbReference type="eggNOG" id="COG1861">
    <property type="taxonomic scope" value="Bacteria"/>
</dbReference>
<reference evidence="1 2" key="2">
    <citation type="journal article" date="2011" name="ISME J.">
        <title>RNA-seq reveals cooperative metabolic interactions between two termite-gut spirochete species in co-culture.</title>
        <authorList>
            <person name="Rosenthal A.Z."/>
            <person name="Matson E.G."/>
            <person name="Eldar A."/>
            <person name="Leadbetter J.R."/>
        </authorList>
    </citation>
    <scope>NUCLEOTIDE SEQUENCE [LARGE SCALE GENOMIC DNA]</scope>
    <source>
        <strain evidence="2">ATCC BAA-888 / DSM 13862 / ZAS-9</strain>
    </source>
</reference>
<reference evidence="2" key="1">
    <citation type="submission" date="2009-12" db="EMBL/GenBank/DDBJ databases">
        <title>Complete sequence of Treponema azotonutricium strain ZAS-9.</title>
        <authorList>
            <person name="Tetu S.G."/>
            <person name="Matson E."/>
            <person name="Ren Q."/>
            <person name="Seshadri R."/>
            <person name="Elbourne L."/>
            <person name="Hassan K.A."/>
            <person name="Durkin A."/>
            <person name="Radune D."/>
            <person name="Mohamoud Y."/>
            <person name="Shay R."/>
            <person name="Jin S."/>
            <person name="Zhang X."/>
            <person name="Lucey K."/>
            <person name="Ballor N.R."/>
            <person name="Ottesen E."/>
            <person name="Rosenthal R."/>
            <person name="Allen A."/>
            <person name="Leadbetter J.R."/>
            <person name="Paulsen I.T."/>
        </authorList>
    </citation>
    <scope>NUCLEOTIDE SEQUENCE [LARGE SCALE GENOMIC DNA]</scope>
    <source>
        <strain evidence="2">ATCC BAA-888 / DSM 13862 / ZAS-9</strain>
    </source>
</reference>
<evidence type="ECO:0000313" key="1">
    <source>
        <dbReference type="EMBL" id="AEF83008.1"/>
    </source>
</evidence>
<dbReference type="HOGENOM" id="CLU_072501_0_0_12"/>
<dbReference type="SUPFAM" id="SSF53448">
    <property type="entry name" value="Nucleotide-diphospho-sugar transferases"/>
    <property type="match status" value="1"/>
</dbReference>
<dbReference type="OrthoDB" id="9815559at2"/>
<evidence type="ECO:0000313" key="2">
    <source>
        <dbReference type="Proteomes" id="UP000009222"/>
    </source>
</evidence>
<sequence>MTALVIQARLDSTRLFRKSLLPLGGRPLIFRVMEALGIVDCEVKVLACPEDSAAAFAPLAEEAGFCLVPGPKEDVLARYCLAIKRFHPDRIIRVTGDNPFTFTDAAEFLNAEAAALGCDYAGYYGLPHGAGIESNNAEAMLRAEREASSPYDREHASPYLYNHPELFLVHRPLAPLRWQGHTMRVTVDTPEDYKRAGQLYAALSALPLAERNKGEAVIAAYRNIGL</sequence>
<dbReference type="InParanoid" id="F5Y6R3"/>
<gene>
    <name evidence="1" type="ordered locus">TREAZ_1207</name>
</gene>
<dbReference type="Proteomes" id="UP000009222">
    <property type="component" value="Chromosome"/>
</dbReference>
<accession>F5Y6R3</accession>
<dbReference type="AlphaFoldDB" id="F5Y6R3"/>
<dbReference type="FunCoup" id="F5Y6R3">
    <property type="interactions" value="9"/>
</dbReference>
<organism evidence="1 2">
    <name type="scientific">Leadbettera azotonutricia (strain ATCC BAA-888 / DSM 13862 / ZAS-9)</name>
    <name type="common">Treponema azotonutricium</name>
    <dbReference type="NCBI Taxonomy" id="545695"/>
    <lineage>
        <taxon>Bacteria</taxon>
        <taxon>Pseudomonadati</taxon>
        <taxon>Spirochaetota</taxon>
        <taxon>Spirochaetia</taxon>
        <taxon>Spirochaetales</taxon>
        <taxon>Breznakiellaceae</taxon>
        <taxon>Leadbettera</taxon>
    </lineage>
</organism>
<keyword evidence="2" id="KW-1185">Reference proteome</keyword>
<protein>
    <submittedName>
        <fullName evidence="1">Spore coat polysaccharide biosynthesis protein</fullName>
    </submittedName>
</protein>
<dbReference type="RefSeq" id="WP_015710787.1">
    <property type="nucleotide sequence ID" value="NC_015577.1"/>
</dbReference>
<dbReference type="Pfam" id="PF02348">
    <property type="entry name" value="CTP_transf_3"/>
    <property type="match status" value="1"/>
</dbReference>
<dbReference type="Gene3D" id="3.90.550.10">
    <property type="entry name" value="Spore Coat Polysaccharide Biosynthesis Protein SpsA, Chain A"/>
    <property type="match status" value="1"/>
</dbReference>
<dbReference type="KEGG" id="taz:TREAZ_1207"/>
<proteinExistence type="predicted"/>
<dbReference type="InterPro" id="IPR003329">
    <property type="entry name" value="Cytidylyl_trans"/>
</dbReference>
<dbReference type="STRING" id="545695.TREAZ_1207"/>
<name>F5Y6R3_LEAAZ</name>